<keyword evidence="2" id="KW-1185">Reference proteome</keyword>
<dbReference type="EMBL" id="JYDQ01000001">
    <property type="protein sequence ID" value="KRY23796.1"/>
    <property type="molecule type" value="Genomic_DNA"/>
</dbReference>
<gene>
    <name evidence="1" type="ORF">T12_1806</name>
</gene>
<comment type="caution">
    <text evidence="1">The sequence shown here is derived from an EMBL/GenBank/DDBJ whole genome shotgun (WGS) entry which is preliminary data.</text>
</comment>
<proteinExistence type="predicted"/>
<protein>
    <submittedName>
        <fullName evidence="1">Uncharacterized protein</fullName>
    </submittedName>
</protein>
<sequence length="80" mass="9210">MIHFYTNSSDAETGFTILHVTKGVKLENCDIMFDPSGCTVMKNKMTSEIERYPKDPLPEKNDFEIISIWITKKRLPTLAE</sequence>
<dbReference type="AlphaFoldDB" id="A0A0V1AGF5"/>
<evidence type="ECO:0000313" key="1">
    <source>
        <dbReference type="EMBL" id="KRY23796.1"/>
    </source>
</evidence>
<name>A0A0V1AGF5_9BILA</name>
<dbReference type="Proteomes" id="UP000054783">
    <property type="component" value="Unassembled WGS sequence"/>
</dbReference>
<organism evidence="1 2">
    <name type="scientific">Trichinella patagoniensis</name>
    <dbReference type="NCBI Taxonomy" id="990121"/>
    <lineage>
        <taxon>Eukaryota</taxon>
        <taxon>Metazoa</taxon>
        <taxon>Ecdysozoa</taxon>
        <taxon>Nematoda</taxon>
        <taxon>Enoplea</taxon>
        <taxon>Dorylaimia</taxon>
        <taxon>Trichinellida</taxon>
        <taxon>Trichinellidae</taxon>
        <taxon>Trichinella</taxon>
    </lineage>
</organism>
<accession>A0A0V1AGF5</accession>
<reference evidence="1 2" key="1">
    <citation type="submission" date="2015-01" db="EMBL/GenBank/DDBJ databases">
        <title>Evolution of Trichinella species and genotypes.</title>
        <authorList>
            <person name="Korhonen P.K."/>
            <person name="Edoardo P."/>
            <person name="Giuseppe L.R."/>
            <person name="Gasser R.B."/>
        </authorList>
    </citation>
    <scope>NUCLEOTIDE SEQUENCE [LARGE SCALE GENOMIC DNA]</scope>
    <source>
        <strain evidence="1">ISS2496</strain>
    </source>
</reference>
<evidence type="ECO:0000313" key="2">
    <source>
        <dbReference type="Proteomes" id="UP000054783"/>
    </source>
</evidence>